<dbReference type="Proteomes" id="UP000565579">
    <property type="component" value="Unassembled WGS sequence"/>
</dbReference>
<dbReference type="InterPro" id="IPR036629">
    <property type="entry name" value="YjbJ_sf"/>
</dbReference>
<dbReference type="Gene3D" id="1.10.1470.10">
    <property type="entry name" value="YjbJ"/>
    <property type="match status" value="1"/>
</dbReference>
<accession>A0A7X0P1K2</accession>
<evidence type="ECO:0000256" key="1">
    <source>
        <dbReference type="SAM" id="MobiDB-lite"/>
    </source>
</evidence>
<dbReference type="AlphaFoldDB" id="A0A7X0P1K2"/>
<feature type="region of interest" description="Disordered" evidence="1">
    <location>
        <begin position="24"/>
        <end position="57"/>
    </location>
</feature>
<sequence length="57" mass="6423">MSLQWEISNKVQIVKRWARQRFGRVNGNRPRQIAGKSDQTAGRLKQTGGKTGDAGKR</sequence>
<evidence type="ECO:0000313" key="3">
    <source>
        <dbReference type="Proteomes" id="UP000565579"/>
    </source>
</evidence>
<keyword evidence="3" id="KW-1185">Reference proteome</keyword>
<organism evidence="2 3">
    <name type="scientific">Nonomuraea rubra</name>
    <dbReference type="NCBI Taxonomy" id="46180"/>
    <lineage>
        <taxon>Bacteria</taxon>
        <taxon>Bacillati</taxon>
        <taxon>Actinomycetota</taxon>
        <taxon>Actinomycetes</taxon>
        <taxon>Streptosporangiales</taxon>
        <taxon>Streptosporangiaceae</taxon>
        <taxon>Nonomuraea</taxon>
    </lineage>
</organism>
<name>A0A7X0P1K2_9ACTN</name>
<proteinExistence type="predicted"/>
<dbReference type="EMBL" id="JACHMI010000001">
    <property type="protein sequence ID" value="MBB6553563.1"/>
    <property type="molecule type" value="Genomic_DNA"/>
</dbReference>
<gene>
    <name evidence="2" type="ORF">HD593_008358</name>
</gene>
<reference evidence="2 3" key="1">
    <citation type="submission" date="2020-08" db="EMBL/GenBank/DDBJ databases">
        <title>Sequencing the genomes of 1000 actinobacteria strains.</title>
        <authorList>
            <person name="Klenk H.-P."/>
        </authorList>
    </citation>
    <scope>NUCLEOTIDE SEQUENCE [LARGE SCALE GENOMIC DNA]</scope>
    <source>
        <strain evidence="2 3">DSM 43768</strain>
    </source>
</reference>
<evidence type="ECO:0000313" key="2">
    <source>
        <dbReference type="EMBL" id="MBB6553563.1"/>
    </source>
</evidence>
<comment type="caution">
    <text evidence="2">The sequence shown here is derived from an EMBL/GenBank/DDBJ whole genome shotgun (WGS) entry which is preliminary data.</text>
</comment>
<protein>
    <submittedName>
        <fullName evidence="2">Uncharacterized protein YjbJ (UPF0337 family)</fullName>
    </submittedName>
</protein>
<dbReference type="RefSeq" id="WP_185107828.1">
    <property type="nucleotide sequence ID" value="NZ_BAAAXY010000154.1"/>
</dbReference>
<dbReference type="SUPFAM" id="SSF69047">
    <property type="entry name" value="Hypothetical protein YjbJ"/>
    <property type="match status" value="1"/>
</dbReference>